<proteinExistence type="predicted"/>
<dbReference type="Proteomes" id="UP000006062">
    <property type="component" value="Chromosome"/>
</dbReference>
<reference evidence="1 2" key="1">
    <citation type="submission" date="2012-06" db="EMBL/GenBank/DDBJ databases">
        <title>Complete sequence of Thiocystis violascens DSM 198.</title>
        <authorList>
            <consortium name="US DOE Joint Genome Institute"/>
            <person name="Lucas S."/>
            <person name="Han J."/>
            <person name="Lapidus A."/>
            <person name="Cheng J.-F."/>
            <person name="Goodwin L."/>
            <person name="Pitluck S."/>
            <person name="Peters L."/>
            <person name="Ovchinnikova G."/>
            <person name="Teshima H."/>
            <person name="Detter J.C."/>
            <person name="Han C."/>
            <person name="Tapia R."/>
            <person name="Land M."/>
            <person name="Hauser L."/>
            <person name="Kyrpides N."/>
            <person name="Ivanova N."/>
            <person name="Pagani I."/>
            <person name="Vogl K."/>
            <person name="Liu Z."/>
            <person name="Frigaard N.-U."/>
            <person name="Bryant D."/>
            <person name="Woyke T."/>
        </authorList>
    </citation>
    <scope>NUCLEOTIDE SEQUENCE [LARGE SCALE GENOMIC DNA]</scope>
    <source>
        <strain evidence="2">ATCC 17096 / DSM 198 / 6111</strain>
    </source>
</reference>
<keyword evidence="2" id="KW-1185">Reference proteome</keyword>
<name>I3Y8G5_THIV6</name>
<gene>
    <name evidence="1" type="ordered locus">Thivi_1261</name>
</gene>
<evidence type="ECO:0000313" key="1">
    <source>
        <dbReference type="EMBL" id="AFL73283.1"/>
    </source>
</evidence>
<accession>I3Y8G5</accession>
<organism evidence="1 2">
    <name type="scientific">Thiocystis violascens (strain ATCC 17096 / DSM 198 / 6111)</name>
    <name type="common">Chromatium violascens</name>
    <dbReference type="NCBI Taxonomy" id="765911"/>
    <lineage>
        <taxon>Bacteria</taxon>
        <taxon>Pseudomonadati</taxon>
        <taxon>Pseudomonadota</taxon>
        <taxon>Gammaproteobacteria</taxon>
        <taxon>Chromatiales</taxon>
        <taxon>Chromatiaceae</taxon>
        <taxon>Thiocystis</taxon>
    </lineage>
</organism>
<protein>
    <submittedName>
        <fullName evidence="1">Uncharacterized protein</fullName>
    </submittedName>
</protein>
<dbReference type="HOGENOM" id="CLU_2669970_0_0_6"/>
<sequence>MQSLALLCKYGQGIPDIRRAQRRRRLEIGRNLLWLDDRGNLSISRRDERTESLCHTIAMFSRYFGTYEAIPRVVP</sequence>
<dbReference type="AlphaFoldDB" id="I3Y8G5"/>
<dbReference type="EMBL" id="CP003154">
    <property type="protein sequence ID" value="AFL73283.1"/>
    <property type="molecule type" value="Genomic_DNA"/>
</dbReference>
<evidence type="ECO:0000313" key="2">
    <source>
        <dbReference type="Proteomes" id="UP000006062"/>
    </source>
</evidence>
<dbReference type="STRING" id="765911.Thivi_1261"/>
<dbReference type="KEGG" id="tvi:Thivi_1261"/>